<proteinExistence type="predicted"/>
<dbReference type="EMBL" id="REGN01008024">
    <property type="protein sequence ID" value="RNA04616.1"/>
    <property type="molecule type" value="Genomic_DNA"/>
</dbReference>
<dbReference type="AlphaFoldDB" id="A0A3M7PZI1"/>
<evidence type="ECO:0000313" key="1">
    <source>
        <dbReference type="EMBL" id="RNA04616.1"/>
    </source>
</evidence>
<sequence length="90" mass="10075">MLAHLPLCLAIKSKFPMQKKPFLARDRATQTRLSDQGQQNDVIFFALKVVHSADLDIGKTVGAQLVPEFASLAKIHGQHCYLTRLIVLFD</sequence>
<name>A0A3M7PZI1_BRAPC</name>
<organism evidence="1 2">
    <name type="scientific">Brachionus plicatilis</name>
    <name type="common">Marine rotifer</name>
    <name type="synonym">Brachionus muelleri</name>
    <dbReference type="NCBI Taxonomy" id="10195"/>
    <lineage>
        <taxon>Eukaryota</taxon>
        <taxon>Metazoa</taxon>
        <taxon>Spiralia</taxon>
        <taxon>Gnathifera</taxon>
        <taxon>Rotifera</taxon>
        <taxon>Eurotatoria</taxon>
        <taxon>Monogononta</taxon>
        <taxon>Pseudotrocha</taxon>
        <taxon>Ploima</taxon>
        <taxon>Brachionidae</taxon>
        <taxon>Brachionus</taxon>
    </lineage>
</organism>
<comment type="caution">
    <text evidence="1">The sequence shown here is derived from an EMBL/GenBank/DDBJ whole genome shotgun (WGS) entry which is preliminary data.</text>
</comment>
<protein>
    <submittedName>
        <fullName evidence="1">Uncharacterized protein</fullName>
    </submittedName>
</protein>
<accession>A0A3M7PZI1</accession>
<gene>
    <name evidence="1" type="ORF">BpHYR1_022484</name>
</gene>
<reference evidence="1 2" key="1">
    <citation type="journal article" date="2018" name="Sci. Rep.">
        <title>Genomic signatures of local adaptation to the degree of environmental predictability in rotifers.</title>
        <authorList>
            <person name="Franch-Gras L."/>
            <person name="Hahn C."/>
            <person name="Garcia-Roger E.M."/>
            <person name="Carmona M.J."/>
            <person name="Serra M."/>
            <person name="Gomez A."/>
        </authorList>
    </citation>
    <scope>NUCLEOTIDE SEQUENCE [LARGE SCALE GENOMIC DNA]</scope>
    <source>
        <strain evidence="1">HYR1</strain>
    </source>
</reference>
<keyword evidence="2" id="KW-1185">Reference proteome</keyword>
<evidence type="ECO:0000313" key="2">
    <source>
        <dbReference type="Proteomes" id="UP000276133"/>
    </source>
</evidence>
<dbReference type="Proteomes" id="UP000276133">
    <property type="component" value="Unassembled WGS sequence"/>
</dbReference>